<dbReference type="EC" id="3.2.1.-" evidence="12"/>
<keyword evidence="1 12" id="KW-0732">Signal</keyword>
<feature type="chain" id="PRO_5031612038" description="Glucanase" evidence="12">
    <location>
        <begin position="23"/>
        <end position="318"/>
    </location>
</feature>
<dbReference type="PRINTS" id="PR00733">
    <property type="entry name" value="GLHYDRLASE6"/>
</dbReference>
<evidence type="ECO:0000256" key="5">
    <source>
        <dbReference type="ARBA" id="ARBA00023277"/>
    </source>
</evidence>
<keyword evidence="2 12" id="KW-0378">Hydrolase</keyword>
<dbReference type="RefSeq" id="WP_177143132.1">
    <property type="nucleotide sequence ID" value="NZ_JACAPU010000002.1"/>
</dbReference>
<sequence>MPKAAILTACVIFISLQSAAYAADGFYVNPGSTAAQWVKANPQSPLTAKIQASIAGVPSARWLTGTSQTTDQLTDTVSQYVGAADKVNQIPILVAYNLPGRDCSGGASAGGAANALEYRDWIDRFINGIGDKPAVVILEPDALADSGCLTQPKRDERLALFNYAVSGFKQRAPLAEVYLDAGNAGWKPSSAMAGYLNAAGVKNARGFALNVSNFYTLDQSRTYGDAINARLSADYGYAKSMVIDTSRNGNGASPGDWCNPSGRKIGLQPQAITETVLAVWIKIPGNSDGSSSATRNCHGGPTAGTFSPELAEHLIDGN</sequence>
<dbReference type="PANTHER" id="PTHR34876:SF4">
    <property type="entry name" value="1,4-BETA-D-GLUCAN CELLOBIOHYDROLASE C-RELATED"/>
    <property type="match status" value="1"/>
</dbReference>
<gene>
    <name evidence="14" type="ORF">HX829_01440</name>
</gene>
<keyword evidence="3 12" id="KW-0136">Cellulose degradation</keyword>
<evidence type="ECO:0000256" key="11">
    <source>
        <dbReference type="PROSITE-ProRule" id="PRU10057"/>
    </source>
</evidence>
<proteinExistence type="inferred from homology"/>
<dbReference type="PANTHER" id="PTHR34876">
    <property type="match status" value="1"/>
</dbReference>
<evidence type="ECO:0000256" key="9">
    <source>
        <dbReference type="PIRSR" id="PIRSR001100-2"/>
    </source>
</evidence>
<dbReference type="EMBL" id="JACAPU010000002">
    <property type="protein sequence ID" value="NWB45142.1"/>
    <property type="molecule type" value="Genomic_DNA"/>
</dbReference>
<evidence type="ECO:0000256" key="12">
    <source>
        <dbReference type="RuleBase" id="RU361186"/>
    </source>
</evidence>
<dbReference type="PROSITE" id="PS00656">
    <property type="entry name" value="GLYCOSYL_HYDROL_F6_2"/>
    <property type="match status" value="1"/>
</dbReference>
<feature type="signal peptide" evidence="12">
    <location>
        <begin position="1"/>
        <end position="22"/>
    </location>
</feature>
<dbReference type="PROSITE" id="PS00655">
    <property type="entry name" value="GLYCOSYL_HYDROL_F6_1"/>
    <property type="match status" value="1"/>
</dbReference>
<keyword evidence="6 12" id="KW-0326">Glycosidase</keyword>
<evidence type="ECO:0000256" key="13">
    <source>
        <dbReference type="SAM" id="MobiDB-lite"/>
    </source>
</evidence>
<feature type="binding site" evidence="9">
    <location>
        <position position="62"/>
    </location>
    <ligand>
        <name>substrate</name>
    </ligand>
</feature>
<evidence type="ECO:0000256" key="7">
    <source>
        <dbReference type="ARBA" id="ARBA00023326"/>
    </source>
</evidence>
<protein>
    <recommendedName>
        <fullName evidence="12">Glucanase</fullName>
        <ecNumber evidence="12">3.2.1.-</ecNumber>
    </recommendedName>
</protein>
<evidence type="ECO:0000256" key="3">
    <source>
        <dbReference type="ARBA" id="ARBA00023001"/>
    </source>
</evidence>
<comment type="caution">
    <text evidence="14">The sequence shown here is derived from an EMBL/GenBank/DDBJ whole genome shotgun (WGS) entry which is preliminary data.</text>
</comment>
<dbReference type="PIRSF" id="PIRSF001100">
    <property type="entry name" value="Beta_cellobiohydrolase"/>
    <property type="match status" value="1"/>
</dbReference>
<evidence type="ECO:0000256" key="10">
    <source>
        <dbReference type="PROSITE-ProRule" id="PRU10056"/>
    </source>
</evidence>
<feature type="binding site" evidence="9">
    <location>
        <position position="282"/>
    </location>
    <ligand>
        <name>substrate</name>
    </ligand>
</feature>
<keyword evidence="5 12" id="KW-0119">Carbohydrate metabolism</keyword>
<dbReference type="AlphaFoldDB" id="A0A7Y7W9B9"/>
<feature type="binding site" evidence="9">
    <location>
        <position position="257"/>
    </location>
    <ligand>
        <name>substrate</name>
    </ligand>
</feature>
<feature type="region of interest" description="Disordered" evidence="13">
    <location>
        <begin position="288"/>
        <end position="309"/>
    </location>
</feature>
<dbReference type="InterPro" id="IPR001524">
    <property type="entry name" value="Glyco_hydro_6_CS"/>
</dbReference>
<dbReference type="SUPFAM" id="SSF51989">
    <property type="entry name" value="Glycosyl hydrolases family 6, cellulases"/>
    <property type="match status" value="1"/>
</dbReference>
<dbReference type="GO" id="GO:0004553">
    <property type="term" value="F:hydrolase activity, hydrolyzing O-glycosyl compounds"/>
    <property type="evidence" value="ECO:0007669"/>
    <property type="project" value="InterPro"/>
</dbReference>
<evidence type="ECO:0000256" key="4">
    <source>
        <dbReference type="ARBA" id="ARBA00023157"/>
    </source>
</evidence>
<dbReference type="GO" id="GO:0030245">
    <property type="term" value="P:cellulose catabolic process"/>
    <property type="evidence" value="ECO:0007669"/>
    <property type="project" value="UniProtKB-KW"/>
</dbReference>
<evidence type="ECO:0000256" key="8">
    <source>
        <dbReference type="PIRSR" id="PIRSR001100-1"/>
    </source>
</evidence>
<dbReference type="Proteomes" id="UP000582981">
    <property type="component" value="Unassembled WGS sequence"/>
</dbReference>
<feature type="active site" description="Proton acceptor" evidence="8">
    <location>
        <position position="288"/>
    </location>
</feature>
<evidence type="ECO:0000256" key="6">
    <source>
        <dbReference type="ARBA" id="ARBA00023295"/>
    </source>
</evidence>
<accession>A0A7Y7W9B9</accession>
<reference evidence="14 15" key="1">
    <citation type="submission" date="2020-04" db="EMBL/GenBank/DDBJ databases">
        <title>Molecular characterization of pseudomonads from Agaricus bisporus reveal novel blotch 2 pathogens in Western Europe.</title>
        <authorList>
            <person name="Taparia T."/>
            <person name="Krijger M."/>
            <person name="Haynes E."/>
            <person name="Elpinstone J.G."/>
            <person name="Noble R."/>
            <person name="Van Der Wolf J."/>
        </authorList>
    </citation>
    <scope>NUCLEOTIDE SEQUENCE [LARGE SCALE GENOMIC DNA]</scope>
    <source>
        <strain evidence="14 15">F1001</strain>
    </source>
</reference>
<evidence type="ECO:0000313" key="15">
    <source>
        <dbReference type="Proteomes" id="UP000582981"/>
    </source>
</evidence>
<name>A0A7Y7W9B9_9PSED</name>
<feature type="binding site" evidence="9">
    <location>
        <position position="186"/>
    </location>
    <ligand>
        <name>substrate</name>
    </ligand>
</feature>
<feature type="binding site" evidence="9">
    <location>
        <position position="213"/>
    </location>
    <ligand>
        <name>substrate</name>
    </ligand>
</feature>
<organism evidence="14 15">
    <name type="scientific">Pseudomonas gingeri</name>
    <dbReference type="NCBI Taxonomy" id="117681"/>
    <lineage>
        <taxon>Bacteria</taxon>
        <taxon>Pseudomonadati</taxon>
        <taxon>Pseudomonadota</taxon>
        <taxon>Gammaproteobacteria</taxon>
        <taxon>Pseudomonadales</taxon>
        <taxon>Pseudomonadaceae</taxon>
        <taxon>Pseudomonas</taxon>
    </lineage>
</organism>
<dbReference type="Gene3D" id="3.20.20.40">
    <property type="entry name" value="1, 4-beta cellobiohydrolase"/>
    <property type="match status" value="1"/>
</dbReference>
<feature type="active site" evidence="10">
    <location>
        <position position="102"/>
    </location>
</feature>
<dbReference type="InterPro" id="IPR036434">
    <property type="entry name" value="Beta_cellobiohydrolase_sf"/>
</dbReference>
<evidence type="ECO:0000256" key="2">
    <source>
        <dbReference type="ARBA" id="ARBA00022801"/>
    </source>
</evidence>
<evidence type="ECO:0000256" key="1">
    <source>
        <dbReference type="ARBA" id="ARBA00022729"/>
    </source>
</evidence>
<dbReference type="Pfam" id="PF01341">
    <property type="entry name" value="Glyco_hydro_6"/>
    <property type="match status" value="1"/>
</dbReference>
<comment type="similarity">
    <text evidence="12">Belongs to the glycosyl hydrolase family 6.</text>
</comment>
<feature type="active site" description="Proton donor" evidence="8 11">
    <location>
        <position position="141"/>
    </location>
</feature>
<keyword evidence="7 12" id="KW-0624">Polysaccharide degradation</keyword>
<keyword evidence="4" id="KW-1015">Disulfide bond</keyword>
<dbReference type="InterPro" id="IPR016288">
    <property type="entry name" value="Beta_cellobiohydrolase"/>
</dbReference>
<evidence type="ECO:0000313" key="14">
    <source>
        <dbReference type="EMBL" id="NWB45142.1"/>
    </source>
</evidence>